<evidence type="ECO:0000313" key="1">
    <source>
        <dbReference type="EMBL" id="EFX61564.1"/>
    </source>
</evidence>
<gene>
    <name evidence="1" type="ORF">DAPPUDRAFT_272763</name>
</gene>
<organism evidence="1 2">
    <name type="scientific">Daphnia pulex</name>
    <name type="common">Water flea</name>
    <dbReference type="NCBI Taxonomy" id="6669"/>
    <lineage>
        <taxon>Eukaryota</taxon>
        <taxon>Metazoa</taxon>
        <taxon>Ecdysozoa</taxon>
        <taxon>Arthropoda</taxon>
        <taxon>Crustacea</taxon>
        <taxon>Branchiopoda</taxon>
        <taxon>Diplostraca</taxon>
        <taxon>Cladocera</taxon>
        <taxon>Anomopoda</taxon>
        <taxon>Daphniidae</taxon>
        <taxon>Daphnia</taxon>
    </lineage>
</organism>
<protein>
    <submittedName>
        <fullName evidence="1">Uncharacterized protein</fullName>
    </submittedName>
</protein>
<evidence type="ECO:0000313" key="2">
    <source>
        <dbReference type="Proteomes" id="UP000000305"/>
    </source>
</evidence>
<dbReference type="EMBL" id="GL734396">
    <property type="protein sequence ID" value="EFX61564.1"/>
    <property type="molecule type" value="Genomic_DNA"/>
</dbReference>
<dbReference type="AlphaFoldDB" id="E9I366"/>
<proteinExistence type="predicted"/>
<name>E9I366_DAPPU</name>
<sequence length="53" mass="5755">MSASRVTSLMTHRVFSNISASRVANDTQKLASNGIESEYSQLLSELTSHLATN</sequence>
<dbReference type="Proteomes" id="UP000000305">
    <property type="component" value="Unassembled WGS sequence"/>
</dbReference>
<dbReference type="HOGENOM" id="CLU_3070796_0_0_1"/>
<dbReference type="InParanoid" id="E9I366"/>
<keyword evidence="2" id="KW-1185">Reference proteome</keyword>
<accession>E9I366</accession>
<dbReference type="KEGG" id="dpx:DAPPUDRAFT_272763"/>
<reference evidence="1 2" key="1">
    <citation type="journal article" date="2011" name="Science">
        <title>The ecoresponsive genome of Daphnia pulex.</title>
        <authorList>
            <person name="Colbourne J.K."/>
            <person name="Pfrender M.E."/>
            <person name="Gilbert D."/>
            <person name="Thomas W.K."/>
            <person name="Tucker A."/>
            <person name="Oakley T.H."/>
            <person name="Tokishita S."/>
            <person name="Aerts A."/>
            <person name="Arnold G.J."/>
            <person name="Basu M.K."/>
            <person name="Bauer D.J."/>
            <person name="Caceres C.E."/>
            <person name="Carmel L."/>
            <person name="Casola C."/>
            <person name="Choi J.H."/>
            <person name="Detter J.C."/>
            <person name="Dong Q."/>
            <person name="Dusheyko S."/>
            <person name="Eads B.D."/>
            <person name="Frohlich T."/>
            <person name="Geiler-Samerotte K.A."/>
            <person name="Gerlach D."/>
            <person name="Hatcher P."/>
            <person name="Jogdeo S."/>
            <person name="Krijgsveld J."/>
            <person name="Kriventseva E.V."/>
            <person name="Kultz D."/>
            <person name="Laforsch C."/>
            <person name="Lindquist E."/>
            <person name="Lopez J."/>
            <person name="Manak J.R."/>
            <person name="Muller J."/>
            <person name="Pangilinan J."/>
            <person name="Patwardhan R.P."/>
            <person name="Pitluck S."/>
            <person name="Pritham E.J."/>
            <person name="Rechtsteiner A."/>
            <person name="Rho M."/>
            <person name="Rogozin I.B."/>
            <person name="Sakarya O."/>
            <person name="Salamov A."/>
            <person name="Schaack S."/>
            <person name="Shapiro H."/>
            <person name="Shiga Y."/>
            <person name="Skalitzky C."/>
            <person name="Smith Z."/>
            <person name="Souvorov A."/>
            <person name="Sung W."/>
            <person name="Tang Z."/>
            <person name="Tsuchiya D."/>
            <person name="Tu H."/>
            <person name="Vos H."/>
            <person name="Wang M."/>
            <person name="Wolf Y.I."/>
            <person name="Yamagata H."/>
            <person name="Yamada T."/>
            <person name="Ye Y."/>
            <person name="Shaw J.R."/>
            <person name="Andrews J."/>
            <person name="Crease T.J."/>
            <person name="Tang H."/>
            <person name="Lucas S.M."/>
            <person name="Robertson H.M."/>
            <person name="Bork P."/>
            <person name="Koonin E.V."/>
            <person name="Zdobnov E.M."/>
            <person name="Grigoriev I.V."/>
            <person name="Lynch M."/>
            <person name="Boore J.L."/>
        </authorList>
    </citation>
    <scope>NUCLEOTIDE SEQUENCE [LARGE SCALE GENOMIC DNA]</scope>
</reference>